<keyword evidence="2" id="KW-1185">Reference proteome</keyword>
<dbReference type="AlphaFoldDB" id="A0A0N5BN04"/>
<feature type="region of interest" description="Disordered" evidence="1">
    <location>
        <begin position="1"/>
        <end position="22"/>
    </location>
</feature>
<evidence type="ECO:0000313" key="3">
    <source>
        <dbReference type="WBParaSite" id="SPAL_0000728500.1"/>
    </source>
</evidence>
<reference evidence="3" key="1">
    <citation type="submission" date="2017-02" db="UniProtKB">
        <authorList>
            <consortium name="WormBaseParasite"/>
        </authorList>
    </citation>
    <scope>IDENTIFICATION</scope>
</reference>
<name>A0A0N5BN04_STREA</name>
<protein>
    <submittedName>
        <fullName evidence="3">F-box domain-containing protein</fullName>
    </submittedName>
</protein>
<dbReference type="Proteomes" id="UP000046392">
    <property type="component" value="Unplaced"/>
</dbReference>
<evidence type="ECO:0000256" key="1">
    <source>
        <dbReference type="SAM" id="MobiDB-lite"/>
    </source>
</evidence>
<evidence type="ECO:0000313" key="2">
    <source>
        <dbReference type="Proteomes" id="UP000046392"/>
    </source>
</evidence>
<proteinExistence type="predicted"/>
<dbReference type="WBParaSite" id="SPAL_0000728500.1">
    <property type="protein sequence ID" value="SPAL_0000728500.1"/>
    <property type="gene ID" value="SPAL_0000728500"/>
</dbReference>
<accession>A0A0N5BN04</accession>
<organism evidence="2 3">
    <name type="scientific">Strongyloides papillosus</name>
    <name type="common">Intestinal threadworm</name>
    <dbReference type="NCBI Taxonomy" id="174720"/>
    <lineage>
        <taxon>Eukaryota</taxon>
        <taxon>Metazoa</taxon>
        <taxon>Ecdysozoa</taxon>
        <taxon>Nematoda</taxon>
        <taxon>Chromadorea</taxon>
        <taxon>Rhabditida</taxon>
        <taxon>Tylenchina</taxon>
        <taxon>Panagrolaimomorpha</taxon>
        <taxon>Strongyloidoidea</taxon>
        <taxon>Strongyloididae</taxon>
        <taxon>Strongyloides</taxon>
    </lineage>
</organism>
<sequence length="564" mass="66538">MEDKDSINPLNNEVDTTPERKMTPAQIVANNTEILSLIFGNVVDFKERKNIELTCRKFYAVCNHKSLCSYFPLEDLDDSRFVTRHNEVNIVINIFGQEMRINIPKQFSFDKNNMDIFTKVFRKCLNKVNTLNIENMSLKHVDFFVNLNCFEKIKEVDMNYATVVNGGDVILSKCSTLNPVDLAIYGDNFNNENIENGYRYTLPKSIETVYMNCKSLEWFLTKIETRKIGTINCLFWTWFYDPLNMWTGLNEEEMMSKLIPYFKNISYDIHNFETTEYRNAFSKILLENNIGSFLKIRFNSHYLYETYPDLSDDERNDAVTEYIQNLENPENRFLAQPGVYRNIKKLKIVDDSRERIYCPFFSKEVDLIIEDILRMKCLSLFEIYFSLFDDPEDFEKLCTALDRIQTIRIHYCKKMNFNCLKVLSVYANNLKNMSLINIDSESITIGKILSHFKTLESLEIIFVDSYDAYLVFNDLMKFDNTESSATFKWPKIQHLNIICNRPNFEEEKLIDEVKRNTPRKPGQLLMRNILFYNNPAYQILARLSKKAHIFDNPLCNGRFVLEHL</sequence>